<dbReference type="Gene3D" id="3.90.550.10">
    <property type="entry name" value="Spore Coat Polysaccharide Biosynthesis Protein SpsA, Chain A"/>
    <property type="match status" value="1"/>
</dbReference>
<organism evidence="2 3">
    <name type="scientific">Helicobacter valdiviensis</name>
    <dbReference type="NCBI Taxonomy" id="1458358"/>
    <lineage>
        <taxon>Bacteria</taxon>
        <taxon>Pseudomonadati</taxon>
        <taxon>Campylobacterota</taxon>
        <taxon>Epsilonproteobacteria</taxon>
        <taxon>Campylobacterales</taxon>
        <taxon>Helicobacteraceae</taxon>
        <taxon>Helicobacter</taxon>
    </lineage>
</organism>
<dbReference type="EMBL" id="NBIU01000005">
    <property type="protein sequence ID" value="PZT48643.1"/>
    <property type="molecule type" value="Genomic_DNA"/>
</dbReference>
<dbReference type="InterPro" id="IPR050834">
    <property type="entry name" value="Glycosyltransf_2"/>
</dbReference>
<dbReference type="InterPro" id="IPR001173">
    <property type="entry name" value="Glyco_trans_2-like"/>
</dbReference>
<dbReference type="AlphaFoldDB" id="A0A2W6PPJ3"/>
<proteinExistence type="predicted"/>
<dbReference type="Pfam" id="PF00535">
    <property type="entry name" value="Glycos_transf_2"/>
    <property type="match status" value="1"/>
</dbReference>
<evidence type="ECO:0000313" key="3">
    <source>
        <dbReference type="Proteomes" id="UP000249746"/>
    </source>
</evidence>
<protein>
    <recommendedName>
        <fullName evidence="1">Glycosyltransferase 2-like domain-containing protein</fullName>
    </recommendedName>
</protein>
<name>A0A2W6PPJ3_9HELI</name>
<gene>
    <name evidence="2" type="ORF">B6S12_03130</name>
</gene>
<dbReference type="PANTHER" id="PTHR43685">
    <property type="entry name" value="GLYCOSYLTRANSFERASE"/>
    <property type="match status" value="1"/>
</dbReference>
<evidence type="ECO:0000313" key="2">
    <source>
        <dbReference type="EMBL" id="PZT48643.1"/>
    </source>
</evidence>
<dbReference type="InterPro" id="IPR029044">
    <property type="entry name" value="Nucleotide-diphossugar_trans"/>
</dbReference>
<keyword evidence="3" id="KW-1185">Reference proteome</keyword>
<dbReference type="CDD" id="cd00761">
    <property type="entry name" value="Glyco_tranf_GTA_type"/>
    <property type="match status" value="1"/>
</dbReference>
<dbReference type="SUPFAM" id="SSF53448">
    <property type="entry name" value="Nucleotide-diphospho-sugar transferases"/>
    <property type="match status" value="1"/>
</dbReference>
<dbReference type="Proteomes" id="UP000249746">
    <property type="component" value="Unassembled WGS sequence"/>
</dbReference>
<dbReference type="OrthoDB" id="5396343at2"/>
<dbReference type="PANTHER" id="PTHR43685:SF2">
    <property type="entry name" value="GLYCOSYLTRANSFERASE 2-LIKE DOMAIN-CONTAINING PROTEIN"/>
    <property type="match status" value="1"/>
</dbReference>
<feature type="domain" description="Glycosyltransferase 2-like" evidence="1">
    <location>
        <begin position="11"/>
        <end position="130"/>
    </location>
</feature>
<evidence type="ECO:0000259" key="1">
    <source>
        <dbReference type="Pfam" id="PF00535"/>
    </source>
</evidence>
<sequence>MIYKRSKMFLIVIPTYNRANLLKRCLSKIQSQTFCDYQVLILDDCSNDNTKEIANQFLTDYRFKYYRFEVNNGHSDKVLMRAIELGFLENKEWIIVVADDEYFYTTDHLAKVFDSIKRFDDVNLVAVEQGYDYGNIALVDDNKPQLPLCFTYDMLSMEQKNELRKTIRNIFKRDLIVQTGFFDSAKQGASDVVFEGEGAYLNIYSQAKIAFVSNAVHVFGIAPSARRKYLDFYAWIVSVGMTAYQADKQEVFYDLLKMHYSPSYPIFLNAFFEWGGEALALVLKNFYQHAEFMRILRQFAEIYKNAFGDKFLELYKAFNEKLPTVDTRDLLIEKADNIVLYPENSWREQIEKYLKKRGKNILYVADDFKSGYKRYEDIIKDKDKIDCVFITSGHPKIVYNLFAKLEEQGIKATTLILKDEK</sequence>
<comment type="caution">
    <text evidence="2">The sequence shown here is derived from an EMBL/GenBank/DDBJ whole genome shotgun (WGS) entry which is preliminary data.</text>
</comment>
<reference evidence="2 3" key="1">
    <citation type="submission" date="2017-03" db="EMBL/GenBank/DDBJ databases">
        <title>Genomic and clinical evidence uncovers the enterohepatic species Helicobacter valdiviensis as a potential human intestinal pathogen.</title>
        <authorList>
            <person name="Fresia P."/>
            <person name="Jara R."/>
            <person name="Sierra R."/>
            <person name="Ferres I."/>
            <person name="Greif G."/>
            <person name="Iraola G."/>
            <person name="Collado L."/>
        </authorList>
    </citation>
    <scope>NUCLEOTIDE SEQUENCE [LARGE SCALE GENOMIC DNA]</scope>
    <source>
        <strain evidence="2 3">WBE14</strain>
    </source>
</reference>
<accession>A0A2W6PPJ3</accession>